<dbReference type="AlphaFoldDB" id="A0A182JJ60"/>
<protein>
    <submittedName>
        <fullName evidence="1">Uncharacterized protein</fullName>
    </submittedName>
</protein>
<dbReference type="VEuPathDB" id="VectorBase:AATE019052"/>
<sequence length="212" mass="22810">MRVDVRGRWSLTLRISELRQTRSQLQAKSTVDVVGVVFVVFVVFVVVGVAFITQLTSLVCRSLWSGAGCLLRTGLLYGSYWPAVLAEFATNPPPFADSRHSAGVAVVFTTVHHGSTAEVLKVESGADGGTSGWRRYYAKLSRPMTQGEGEVVAYGFLASINRLVTPHRGHGCTSQAQSQSQSHLASVCLAVCLAVRVIRSAGERDGASDRVE</sequence>
<organism evidence="1">
    <name type="scientific">Anopheles atroparvus</name>
    <name type="common">European mosquito</name>
    <dbReference type="NCBI Taxonomy" id="41427"/>
    <lineage>
        <taxon>Eukaryota</taxon>
        <taxon>Metazoa</taxon>
        <taxon>Ecdysozoa</taxon>
        <taxon>Arthropoda</taxon>
        <taxon>Hexapoda</taxon>
        <taxon>Insecta</taxon>
        <taxon>Pterygota</taxon>
        <taxon>Neoptera</taxon>
        <taxon>Endopterygota</taxon>
        <taxon>Diptera</taxon>
        <taxon>Nematocera</taxon>
        <taxon>Culicoidea</taxon>
        <taxon>Culicidae</taxon>
        <taxon>Anophelinae</taxon>
        <taxon>Anopheles</taxon>
    </lineage>
</organism>
<name>A0A182JJ60_ANOAO</name>
<reference evidence="1" key="1">
    <citation type="submission" date="2022-08" db="UniProtKB">
        <authorList>
            <consortium name="EnsemblMetazoa"/>
        </authorList>
    </citation>
    <scope>IDENTIFICATION</scope>
    <source>
        <strain evidence="1">EBRO</strain>
    </source>
</reference>
<proteinExistence type="predicted"/>
<dbReference type="EnsemblMetazoa" id="AATE019052-RA">
    <property type="protein sequence ID" value="AATE019052-PA.1"/>
    <property type="gene ID" value="AATE019052"/>
</dbReference>
<accession>A0A182JJ60</accession>
<evidence type="ECO:0000313" key="1">
    <source>
        <dbReference type="EnsemblMetazoa" id="AATE019052-PA.1"/>
    </source>
</evidence>